<proteinExistence type="predicted"/>
<dbReference type="EMBL" id="CP026538">
    <property type="protein sequence ID" value="QAZ66847.1"/>
    <property type="molecule type" value="Genomic_DNA"/>
</dbReference>
<dbReference type="AlphaFoldDB" id="A0A4P6HIG4"/>
<protein>
    <submittedName>
        <fullName evidence="2">Uncharacterized protein</fullName>
    </submittedName>
</protein>
<dbReference type="OrthoDB" id="5451658at2"/>
<dbReference type="Proteomes" id="UP000293296">
    <property type="component" value="Chromosome"/>
</dbReference>
<keyword evidence="1" id="KW-0812">Transmembrane</keyword>
<gene>
    <name evidence="2" type="ORF">C3Y92_06175</name>
</gene>
<keyword evidence="3" id="KW-1185">Reference proteome</keyword>
<dbReference type="KEGG" id="dcb:C3Y92_06175"/>
<evidence type="ECO:0000313" key="2">
    <source>
        <dbReference type="EMBL" id="QAZ66847.1"/>
    </source>
</evidence>
<keyword evidence="1" id="KW-0472">Membrane</keyword>
<feature type="transmembrane region" description="Helical" evidence="1">
    <location>
        <begin position="20"/>
        <end position="41"/>
    </location>
</feature>
<accession>A0A4P6HIG4</accession>
<name>A0A4P6HIG4_9BACT</name>
<reference evidence="2 3" key="1">
    <citation type="submission" date="2018-02" db="EMBL/GenBank/DDBJ databases">
        <title>Genome sequence of Desulfovibrio carbinolicus DSM 3852.</title>
        <authorList>
            <person name="Wilbanks E."/>
            <person name="Skennerton C.T."/>
            <person name="Orphan V.J."/>
        </authorList>
    </citation>
    <scope>NUCLEOTIDE SEQUENCE [LARGE SCALE GENOMIC DNA]</scope>
    <source>
        <strain evidence="2 3">DSM 3852</strain>
    </source>
</reference>
<sequence length="209" mass="22494">MGTSDGRLGAVANFFIKHALAIFLVATLVCLLLVASLTSVLKPHVVGAWLLVGILTSLLFSGVALVVVLAMAAVDKARHLKLITYQDKQSLALRERFELEKIGAAELYSPYFRVHEGKTFVKCELTGPGSIFLQDSSTLEECSFHLCDIVVVAADERVNTAAYFQRSTFTGCRFVNLVIYMTEAMSAGALGGRCGVETGDLCVLGRKAG</sequence>
<dbReference type="RefSeq" id="WP_129350738.1">
    <property type="nucleotide sequence ID" value="NZ_CP026538.1"/>
</dbReference>
<feature type="transmembrane region" description="Helical" evidence="1">
    <location>
        <begin position="47"/>
        <end position="74"/>
    </location>
</feature>
<keyword evidence="1" id="KW-1133">Transmembrane helix</keyword>
<organism evidence="2 3">
    <name type="scientific">Solidesulfovibrio carbinolicus</name>
    <dbReference type="NCBI Taxonomy" id="296842"/>
    <lineage>
        <taxon>Bacteria</taxon>
        <taxon>Pseudomonadati</taxon>
        <taxon>Thermodesulfobacteriota</taxon>
        <taxon>Desulfovibrionia</taxon>
        <taxon>Desulfovibrionales</taxon>
        <taxon>Desulfovibrionaceae</taxon>
        <taxon>Solidesulfovibrio</taxon>
    </lineage>
</organism>
<evidence type="ECO:0000256" key="1">
    <source>
        <dbReference type="SAM" id="Phobius"/>
    </source>
</evidence>
<evidence type="ECO:0000313" key="3">
    <source>
        <dbReference type="Proteomes" id="UP000293296"/>
    </source>
</evidence>